<dbReference type="Pfam" id="PF00534">
    <property type="entry name" value="Glycos_transf_1"/>
    <property type="match status" value="1"/>
</dbReference>
<dbReference type="GO" id="GO:0016757">
    <property type="term" value="F:glycosyltransferase activity"/>
    <property type="evidence" value="ECO:0007669"/>
    <property type="project" value="InterPro"/>
</dbReference>
<dbReference type="GO" id="GO:1901135">
    <property type="term" value="P:carbohydrate derivative metabolic process"/>
    <property type="evidence" value="ECO:0007669"/>
    <property type="project" value="UniProtKB-ARBA"/>
</dbReference>
<feature type="domain" description="Glycosyl transferase family 1" evidence="1">
    <location>
        <begin position="178"/>
        <end position="330"/>
    </location>
</feature>
<dbReference type="Proteomes" id="UP000285793">
    <property type="component" value="Unassembled WGS sequence"/>
</dbReference>
<evidence type="ECO:0000313" key="4">
    <source>
        <dbReference type="Proteomes" id="UP000285793"/>
    </source>
</evidence>
<keyword evidence="3" id="KW-0378">Hydrolase</keyword>
<dbReference type="AlphaFoldDB" id="A0A423XWD7"/>
<dbReference type="PANTHER" id="PTHR12526">
    <property type="entry name" value="GLYCOSYLTRANSFERASE"/>
    <property type="match status" value="1"/>
</dbReference>
<dbReference type="InterPro" id="IPR001296">
    <property type="entry name" value="Glyco_trans_1"/>
</dbReference>
<organism evidence="3 4">
    <name type="scientific">Cronobacter malonaticus</name>
    <dbReference type="NCBI Taxonomy" id="413503"/>
    <lineage>
        <taxon>Bacteria</taxon>
        <taxon>Pseudomonadati</taxon>
        <taxon>Pseudomonadota</taxon>
        <taxon>Gammaproteobacteria</taxon>
        <taxon>Enterobacterales</taxon>
        <taxon>Enterobacteriaceae</taxon>
        <taxon>Cronobacter</taxon>
    </lineage>
</organism>
<evidence type="ECO:0000259" key="2">
    <source>
        <dbReference type="Pfam" id="PF13439"/>
    </source>
</evidence>
<evidence type="ECO:0000313" key="3">
    <source>
        <dbReference type="EMBL" id="ROW61077.1"/>
    </source>
</evidence>
<evidence type="ECO:0000259" key="1">
    <source>
        <dbReference type="Pfam" id="PF00534"/>
    </source>
</evidence>
<dbReference type="InterPro" id="IPR028098">
    <property type="entry name" value="Glyco_trans_4-like_N"/>
</dbReference>
<proteinExistence type="predicted"/>
<dbReference type="Pfam" id="PF13439">
    <property type="entry name" value="Glyco_transf_4"/>
    <property type="match status" value="1"/>
</dbReference>
<dbReference type="PANTHER" id="PTHR12526:SF630">
    <property type="entry name" value="GLYCOSYLTRANSFERASE"/>
    <property type="match status" value="1"/>
</dbReference>
<dbReference type="RefSeq" id="WP_123948520.1">
    <property type="nucleotide sequence ID" value="NZ_PQJL01000010.1"/>
</dbReference>
<dbReference type="Gene3D" id="3.40.50.2000">
    <property type="entry name" value="Glycogen Phosphorylase B"/>
    <property type="match status" value="2"/>
</dbReference>
<gene>
    <name evidence="3" type="ORF">C3E80_11560</name>
</gene>
<dbReference type="GO" id="GO:0016787">
    <property type="term" value="F:hydrolase activity"/>
    <property type="evidence" value="ECO:0007669"/>
    <property type="project" value="UniProtKB-KW"/>
</dbReference>
<feature type="domain" description="Glycosyltransferase subfamily 4-like N-terminal" evidence="2">
    <location>
        <begin position="17"/>
        <end position="170"/>
    </location>
</feature>
<comment type="caution">
    <text evidence="3">The sequence shown here is derived from an EMBL/GenBank/DDBJ whole genome shotgun (WGS) entry which is preliminary data.</text>
</comment>
<reference evidence="3 4" key="1">
    <citation type="journal article" date="2018" name="Front. Microbiol.">
        <title>An Investigation of an Acute Gastroenteritis Outbreak: Cronobacter sakazakii, a Potential Cause of Food-Borne Illness.</title>
        <authorList>
            <person name="Yong W."/>
            <person name="Guo B."/>
            <person name="Shi X."/>
            <person name="Cheng T."/>
            <person name="Chen M."/>
            <person name="Jiang X."/>
            <person name="Ye Y."/>
            <person name="Wang J."/>
            <person name="Xie G."/>
            <person name="Ding J."/>
        </authorList>
    </citation>
    <scope>NUCLEOTIDE SEQUENCE [LARGE SCALE GENOMIC DNA]</scope>
    <source>
        <strain evidence="3 4">S1</strain>
    </source>
</reference>
<dbReference type="CDD" id="cd03811">
    <property type="entry name" value="GT4_GT28_WabH-like"/>
    <property type="match status" value="1"/>
</dbReference>
<accession>A0A423XWD7</accession>
<dbReference type="EMBL" id="PQJL01000010">
    <property type="protein sequence ID" value="ROW61077.1"/>
    <property type="molecule type" value="Genomic_DNA"/>
</dbReference>
<sequence>MQLNKIIITGYELSGLGGMETVCSKLVTLLKARNPDLDISFVFFKEGSRKVSDEWLKNCRHYRVTSKIKNTKIRRLSFSNSLRKIIHRERPDLILAIDTLSCFISKLARQYTWRKPVIFSWLHFSTHNLYKAKYVQCADYHLSICSAITEQLTNMGINKNRIFTVHNPVQRSHMLIPRPTKGARFIYVGRVIADGQKNVRGLFEGLAKVQGEWVLDIIGTGEDTDLLKAFAQDLGISGRINWHGWRKEPWHFIHDVLQNVSCLLMTSHFEGFGMVLAEASSHGVYSISSDCLVGPADIIKENINGNLYPVDKPEHLVSLIQAIVEGKELPDGETIQHTIEAFYEDNYILKIIQAFGCAGFDLSPDQSAERLS</sequence>
<dbReference type="SUPFAM" id="SSF53756">
    <property type="entry name" value="UDP-Glycosyltransferase/glycogen phosphorylase"/>
    <property type="match status" value="1"/>
</dbReference>
<name>A0A423XWD7_9ENTR</name>
<protein>
    <submittedName>
        <fullName evidence="3">Glycosyl hydrolase family 1</fullName>
    </submittedName>
</protein>